<dbReference type="Pfam" id="PF00196">
    <property type="entry name" value="GerE"/>
    <property type="match status" value="1"/>
</dbReference>
<dbReference type="InterPro" id="IPR000792">
    <property type="entry name" value="Tscrpt_reg_LuxR_C"/>
</dbReference>
<evidence type="ECO:0000313" key="4">
    <source>
        <dbReference type="EMBL" id="ORW17871.1"/>
    </source>
</evidence>
<dbReference type="SUPFAM" id="SSF46894">
    <property type="entry name" value="C-terminal effector domain of the bipartite response regulators"/>
    <property type="match status" value="1"/>
</dbReference>
<evidence type="ECO:0000256" key="2">
    <source>
        <dbReference type="ARBA" id="ARBA00022840"/>
    </source>
</evidence>
<evidence type="ECO:0000256" key="1">
    <source>
        <dbReference type="ARBA" id="ARBA00022741"/>
    </source>
</evidence>
<dbReference type="EMBL" id="LQPJ01000143">
    <property type="protein sequence ID" value="ORW17871.1"/>
    <property type="molecule type" value="Genomic_DNA"/>
</dbReference>
<dbReference type="InterPro" id="IPR016032">
    <property type="entry name" value="Sig_transdc_resp-reg_C-effctor"/>
</dbReference>
<dbReference type="InterPro" id="IPR027417">
    <property type="entry name" value="P-loop_NTPase"/>
</dbReference>
<reference evidence="4 5" key="1">
    <citation type="submission" date="2016-01" db="EMBL/GenBank/DDBJ databases">
        <title>The new phylogeny of the genus Mycobacterium.</title>
        <authorList>
            <person name="Tarcisio F."/>
            <person name="Conor M."/>
            <person name="Antonella G."/>
            <person name="Elisabetta G."/>
            <person name="Giulia F.S."/>
            <person name="Sara T."/>
            <person name="Anna F."/>
            <person name="Clotilde B."/>
            <person name="Roberto B."/>
            <person name="Veronica D.S."/>
            <person name="Fabio R."/>
            <person name="Monica P."/>
            <person name="Olivier J."/>
            <person name="Enrico T."/>
            <person name="Nicola S."/>
        </authorList>
    </citation>
    <scope>NUCLEOTIDE SEQUENCE [LARGE SCALE GENOMIC DNA]</scope>
    <source>
        <strain evidence="4 5">DSM 44572</strain>
    </source>
</reference>
<dbReference type="GO" id="GO:0004016">
    <property type="term" value="F:adenylate cyclase activity"/>
    <property type="evidence" value="ECO:0007669"/>
    <property type="project" value="TreeGrafter"/>
</dbReference>
<evidence type="ECO:0000259" key="3">
    <source>
        <dbReference type="PROSITE" id="PS50043"/>
    </source>
</evidence>
<dbReference type="SUPFAM" id="SSF52540">
    <property type="entry name" value="P-loop containing nucleoside triphosphate hydrolases"/>
    <property type="match status" value="1"/>
</dbReference>
<dbReference type="Gene3D" id="1.10.10.10">
    <property type="entry name" value="Winged helix-like DNA-binding domain superfamily/Winged helix DNA-binding domain"/>
    <property type="match status" value="1"/>
</dbReference>
<dbReference type="RefSeq" id="WP_085080899.1">
    <property type="nucleotide sequence ID" value="NZ_LQPJ01000143.1"/>
</dbReference>
<dbReference type="PRINTS" id="PR00038">
    <property type="entry name" value="HTHLUXR"/>
</dbReference>
<dbReference type="InterPro" id="IPR036388">
    <property type="entry name" value="WH-like_DNA-bd_sf"/>
</dbReference>
<gene>
    <name evidence="4" type="ORF">AWC19_20170</name>
</gene>
<dbReference type="PANTHER" id="PTHR16305:SF35">
    <property type="entry name" value="TRANSCRIPTIONAL ACTIVATOR DOMAIN"/>
    <property type="match status" value="1"/>
</dbReference>
<feature type="domain" description="HTH luxR-type" evidence="3">
    <location>
        <begin position="788"/>
        <end position="853"/>
    </location>
</feature>
<sequence length="857" mass="91586">MERLLERQAALGELSALTRGLRRGAGRVVLLRGEAGVGKTAVITRFTAALDGSVRRLTGWCEPLATPRPLGPLLDALAGLSPAAAHALGDAIEGGDAGALYRRLLTVLRDGHPWVWSIEDVHWADGATLDLIRFLARRIDALPLLLVVSYRDDELGPQHPLSIALGDVATCAAVSRIGLEPLSRDAVAVLAAGAGVNADQLHQLTGGNAFYVTEVLAAGADPLGRDALPRSVSEAVWGRLGRLSDAARETAQAVAVCGPRVSATLVQTVCPAAGSALTECLDAGVLVAEGEVVRFRHELARRATLDRILDPQRRLLHKRALAALAEPPVSPEALSPLVFHAHQAGDEEAVVEYGPAAAERAAALGAHAEAAELYGLTLRQCGAAPPRRQAHWLERHAFESYLCGHAADSMSSWRAAIQIRRRLGDRLEEGDDLRWLSHLLEPLGRTAEAVEAGRASLRLLDGLGPTPQLAWSLVNMAHSYAAVSYQPAAAAEYAERALRLGEQLGEPAVVLRARGYRALARILRTGEGWDELEAVWQEALDDPGLTEHAGVLGVLICWVAVLRFELTRAEDYLARASAFCGDHDLGMFQALVTGAEALSGLYRGDWDRAALQAERILTRTGLSPQHRVLPLIALALIRARRGERQDGLLDEAFEHTAGNVLRSQVFAARAETAWLAGDDDAARAEARAGLAGLPADADARWAEALRRWLHLAGPPDPVASDWQAAAQEWAGRGCPYEAALARLGGDIGAVQAALETFRRLGARAAARRARQRLAALRGPTRRGRHADTRADPNGLTRREREVLELLADGRSDAQIAATLHISPKTAGSHVGSILVKLGVTNRTQAAAYARAQHSADA</sequence>
<keyword evidence="1" id="KW-0547">Nucleotide-binding</keyword>
<organism evidence="4 5">
    <name type="scientific">Mycobacterium palustre</name>
    <dbReference type="NCBI Taxonomy" id="153971"/>
    <lineage>
        <taxon>Bacteria</taxon>
        <taxon>Bacillati</taxon>
        <taxon>Actinomycetota</taxon>
        <taxon>Actinomycetes</taxon>
        <taxon>Mycobacteriales</taxon>
        <taxon>Mycobacteriaceae</taxon>
        <taxon>Mycobacterium</taxon>
        <taxon>Mycobacterium simiae complex</taxon>
    </lineage>
</organism>
<protein>
    <submittedName>
        <fullName evidence="4">LuxR family transcriptional regulator</fullName>
    </submittedName>
</protein>
<dbReference type="GO" id="GO:0003677">
    <property type="term" value="F:DNA binding"/>
    <property type="evidence" value="ECO:0007669"/>
    <property type="project" value="InterPro"/>
</dbReference>
<dbReference type="GO" id="GO:0005524">
    <property type="term" value="F:ATP binding"/>
    <property type="evidence" value="ECO:0007669"/>
    <property type="project" value="UniProtKB-KW"/>
</dbReference>
<proteinExistence type="predicted"/>
<accession>A0A1X1Z3N8</accession>
<dbReference type="CDD" id="cd06170">
    <property type="entry name" value="LuxR_C_like"/>
    <property type="match status" value="1"/>
</dbReference>
<comment type="caution">
    <text evidence="4">The sequence shown here is derived from an EMBL/GenBank/DDBJ whole genome shotgun (WGS) entry which is preliminary data.</text>
</comment>
<evidence type="ECO:0000313" key="5">
    <source>
        <dbReference type="Proteomes" id="UP000193529"/>
    </source>
</evidence>
<dbReference type="SMART" id="SM00421">
    <property type="entry name" value="HTH_LUXR"/>
    <property type="match status" value="1"/>
</dbReference>
<name>A0A1X1Z3N8_9MYCO</name>
<keyword evidence="5" id="KW-1185">Reference proteome</keyword>
<dbReference type="PROSITE" id="PS50043">
    <property type="entry name" value="HTH_LUXR_2"/>
    <property type="match status" value="1"/>
</dbReference>
<dbReference type="AlphaFoldDB" id="A0A1X1Z3N8"/>
<dbReference type="InterPro" id="IPR041664">
    <property type="entry name" value="AAA_16"/>
</dbReference>
<dbReference type="GO" id="GO:0005737">
    <property type="term" value="C:cytoplasm"/>
    <property type="evidence" value="ECO:0007669"/>
    <property type="project" value="TreeGrafter"/>
</dbReference>
<dbReference type="InterPro" id="IPR011990">
    <property type="entry name" value="TPR-like_helical_dom_sf"/>
</dbReference>
<dbReference type="STRING" id="153971.AWC19_20170"/>
<dbReference type="PANTHER" id="PTHR16305">
    <property type="entry name" value="TESTICULAR SOLUBLE ADENYLYL CYCLASE"/>
    <property type="match status" value="1"/>
</dbReference>
<dbReference type="Proteomes" id="UP000193529">
    <property type="component" value="Unassembled WGS sequence"/>
</dbReference>
<dbReference type="OrthoDB" id="4017436at2"/>
<dbReference type="Pfam" id="PF13191">
    <property type="entry name" value="AAA_16"/>
    <property type="match status" value="1"/>
</dbReference>
<dbReference type="SUPFAM" id="SSF48452">
    <property type="entry name" value="TPR-like"/>
    <property type="match status" value="1"/>
</dbReference>
<dbReference type="GO" id="GO:0006355">
    <property type="term" value="P:regulation of DNA-templated transcription"/>
    <property type="evidence" value="ECO:0007669"/>
    <property type="project" value="InterPro"/>
</dbReference>
<dbReference type="Gene3D" id="1.25.40.10">
    <property type="entry name" value="Tetratricopeptide repeat domain"/>
    <property type="match status" value="1"/>
</dbReference>
<keyword evidence="2" id="KW-0067">ATP-binding</keyword>